<dbReference type="Pfam" id="PF12937">
    <property type="entry name" value="F-box-like"/>
    <property type="match status" value="1"/>
</dbReference>
<organism evidence="3 5">
    <name type="scientific">Triticum urartu</name>
    <name type="common">Red wild einkorn</name>
    <name type="synonym">Crithodium urartu</name>
    <dbReference type="NCBI Taxonomy" id="4572"/>
    <lineage>
        <taxon>Eukaryota</taxon>
        <taxon>Viridiplantae</taxon>
        <taxon>Streptophyta</taxon>
        <taxon>Embryophyta</taxon>
        <taxon>Tracheophyta</taxon>
        <taxon>Spermatophyta</taxon>
        <taxon>Magnoliopsida</taxon>
        <taxon>Liliopsida</taxon>
        <taxon>Poales</taxon>
        <taxon>Poaceae</taxon>
        <taxon>BOP clade</taxon>
        <taxon>Pooideae</taxon>
        <taxon>Triticodae</taxon>
        <taxon>Triticeae</taxon>
        <taxon>Triticinae</taxon>
        <taxon>Triticum</taxon>
    </lineage>
</organism>
<gene>
    <name evidence="3" type="primary">LOC125509845</name>
    <name evidence="4" type="synonym">LOC125529928</name>
</gene>
<dbReference type="SUPFAM" id="SSF81383">
    <property type="entry name" value="F-box domain"/>
    <property type="match status" value="1"/>
</dbReference>
<dbReference type="AlphaFoldDB" id="A0A8R7UH65"/>
<reference evidence="3" key="2">
    <citation type="submission" date="2018-03" db="EMBL/GenBank/DDBJ databases">
        <title>The Triticum urartu genome reveals the dynamic nature of wheat genome evolution.</title>
        <authorList>
            <person name="Ling H."/>
            <person name="Ma B."/>
            <person name="Shi X."/>
            <person name="Liu H."/>
            <person name="Dong L."/>
            <person name="Sun H."/>
            <person name="Cao Y."/>
            <person name="Gao Q."/>
            <person name="Zheng S."/>
            <person name="Li Y."/>
            <person name="Yu Y."/>
            <person name="Du H."/>
            <person name="Qi M."/>
            <person name="Li Y."/>
            <person name="Yu H."/>
            <person name="Cui Y."/>
            <person name="Wang N."/>
            <person name="Chen C."/>
            <person name="Wu H."/>
            <person name="Zhao Y."/>
            <person name="Zhang J."/>
            <person name="Li Y."/>
            <person name="Zhou W."/>
            <person name="Zhang B."/>
            <person name="Hu W."/>
            <person name="Eijk M."/>
            <person name="Tang J."/>
            <person name="Witsenboer H."/>
            <person name="Zhao S."/>
            <person name="Li Z."/>
            <person name="Zhang A."/>
            <person name="Wang D."/>
            <person name="Liang C."/>
        </authorList>
    </citation>
    <scope>NUCLEOTIDE SEQUENCE [LARGE SCALE GENOMIC DNA]</scope>
    <source>
        <strain evidence="3">cv. G1812</strain>
    </source>
</reference>
<dbReference type="KEGG" id="tua:125509845"/>
<evidence type="ECO:0000313" key="5">
    <source>
        <dbReference type="Proteomes" id="UP000015106"/>
    </source>
</evidence>
<name>A0A8R7UH65_TRIUA</name>
<dbReference type="OrthoDB" id="1647530at2759"/>
<evidence type="ECO:0000313" key="4">
    <source>
        <dbReference type="EnsemblPlants" id="TuG1812S0002185900.01.T01"/>
    </source>
</evidence>
<feature type="domain" description="F-box" evidence="2">
    <location>
        <begin position="57"/>
        <end position="103"/>
    </location>
</feature>
<dbReference type="PANTHER" id="PTHR48155:SF1">
    <property type="entry name" value="F-BOX DOMAIN-CONTAINING PROTEIN"/>
    <property type="match status" value="1"/>
</dbReference>
<dbReference type="Gene3D" id="1.20.1280.50">
    <property type="match status" value="1"/>
</dbReference>
<dbReference type="EnsemblPlants" id="TuG1812S0002185900.01.T01">
    <property type="protein sequence ID" value="TuG1812S0002185900.01.T01"/>
    <property type="gene ID" value="TuG1812S0002185900.01"/>
</dbReference>
<evidence type="ECO:0000313" key="3">
    <source>
        <dbReference type="EnsemblPlants" id="TuG1812G0500003060.01.T01"/>
    </source>
</evidence>
<protein>
    <recommendedName>
        <fullName evidence="2">F-box domain-containing protein</fullName>
    </recommendedName>
</protein>
<feature type="region of interest" description="Disordered" evidence="1">
    <location>
        <begin position="1"/>
        <end position="56"/>
    </location>
</feature>
<dbReference type="Gramene" id="TuG1812S0002185900.01.T01">
    <property type="protein sequence ID" value="TuG1812S0002185900.01.T01"/>
    <property type="gene ID" value="TuG1812S0002185900.01"/>
</dbReference>
<evidence type="ECO:0000259" key="2">
    <source>
        <dbReference type="PROSITE" id="PS50181"/>
    </source>
</evidence>
<keyword evidence="5" id="KW-1185">Reference proteome</keyword>
<dbReference type="PROSITE" id="PS50181">
    <property type="entry name" value="FBOX"/>
    <property type="match status" value="1"/>
</dbReference>
<dbReference type="Gramene" id="TuG1812G0500003060.01.T01">
    <property type="protein sequence ID" value="TuG1812G0500003060.01.T01"/>
    <property type="gene ID" value="TuG1812G0500003060.01"/>
</dbReference>
<proteinExistence type="predicted"/>
<dbReference type="PANTHER" id="PTHR48155">
    <property type="entry name" value="OS09G0497600 PROTEIN"/>
    <property type="match status" value="1"/>
</dbReference>
<dbReference type="InterPro" id="IPR001810">
    <property type="entry name" value="F-box_dom"/>
</dbReference>
<sequence>MSFAPLFRPPPPPDSAIFPPPPVPLRGPEVPWSRETPRSHAPLPASSPLRLMTDRGDGPIGSLPEHLLVEILTRLPTHEWVQISCVSKHWASMFRGEYLWQTAIARKWPSAGFRKRWPGPIPRGSARRRFQALYVSENLVPSGGEIDELVGHTYLYLKEQLERVAIPPSSILHGTIIDQFIACGRTGEKAHELASNIWIAVIDNLEENQQTFMLLKHLAQEGDFFLPFPYSRSYKVLWRVFDKLFTDFRDCFSGGDYHDALAGAKSRFQPVPSSWLGH</sequence>
<reference evidence="3" key="3">
    <citation type="submission" date="2022-06" db="UniProtKB">
        <authorList>
            <consortium name="EnsemblPlants"/>
        </authorList>
    </citation>
    <scope>IDENTIFICATION</scope>
</reference>
<accession>A0A8R7UH65</accession>
<evidence type="ECO:0000256" key="1">
    <source>
        <dbReference type="SAM" id="MobiDB-lite"/>
    </source>
</evidence>
<reference evidence="5" key="1">
    <citation type="journal article" date="2013" name="Nature">
        <title>Draft genome of the wheat A-genome progenitor Triticum urartu.</title>
        <authorList>
            <person name="Ling H.Q."/>
            <person name="Zhao S."/>
            <person name="Liu D."/>
            <person name="Wang J."/>
            <person name="Sun H."/>
            <person name="Zhang C."/>
            <person name="Fan H."/>
            <person name="Li D."/>
            <person name="Dong L."/>
            <person name="Tao Y."/>
            <person name="Gao C."/>
            <person name="Wu H."/>
            <person name="Li Y."/>
            <person name="Cui Y."/>
            <person name="Guo X."/>
            <person name="Zheng S."/>
            <person name="Wang B."/>
            <person name="Yu K."/>
            <person name="Liang Q."/>
            <person name="Yang W."/>
            <person name="Lou X."/>
            <person name="Chen J."/>
            <person name="Feng M."/>
            <person name="Jian J."/>
            <person name="Zhang X."/>
            <person name="Luo G."/>
            <person name="Jiang Y."/>
            <person name="Liu J."/>
            <person name="Wang Z."/>
            <person name="Sha Y."/>
            <person name="Zhang B."/>
            <person name="Wu H."/>
            <person name="Tang D."/>
            <person name="Shen Q."/>
            <person name="Xue P."/>
            <person name="Zou S."/>
            <person name="Wang X."/>
            <person name="Liu X."/>
            <person name="Wang F."/>
            <person name="Yang Y."/>
            <person name="An X."/>
            <person name="Dong Z."/>
            <person name="Zhang K."/>
            <person name="Zhang X."/>
            <person name="Luo M.C."/>
            <person name="Dvorak J."/>
            <person name="Tong Y."/>
            <person name="Wang J."/>
            <person name="Yang H."/>
            <person name="Li Z."/>
            <person name="Wang D."/>
            <person name="Zhang A."/>
            <person name="Wang J."/>
        </authorList>
    </citation>
    <scope>NUCLEOTIDE SEQUENCE</scope>
    <source>
        <strain evidence="5">cv. G1812</strain>
    </source>
</reference>
<dbReference type="RefSeq" id="XP_048530830.1">
    <property type="nucleotide sequence ID" value="XM_048674873.1"/>
</dbReference>
<dbReference type="Proteomes" id="UP000015106">
    <property type="component" value="Chromosome 5"/>
</dbReference>
<feature type="compositionally biased region" description="Pro residues" evidence="1">
    <location>
        <begin position="7"/>
        <end position="25"/>
    </location>
</feature>
<dbReference type="InterPro" id="IPR036047">
    <property type="entry name" value="F-box-like_dom_sf"/>
</dbReference>
<dbReference type="SMART" id="SM00256">
    <property type="entry name" value="FBOX"/>
    <property type="match status" value="1"/>
</dbReference>
<dbReference type="GeneID" id="125509845"/>
<dbReference type="EnsemblPlants" id="TuG1812G0500003060.01.T01">
    <property type="protein sequence ID" value="TuG1812G0500003060.01.T01"/>
    <property type="gene ID" value="TuG1812G0500003060.01"/>
</dbReference>